<evidence type="ECO:0000256" key="3">
    <source>
        <dbReference type="ARBA" id="ARBA00070414"/>
    </source>
</evidence>
<dbReference type="GO" id="GO:1990112">
    <property type="term" value="C:RQC complex"/>
    <property type="evidence" value="ECO:0007669"/>
    <property type="project" value="TreeGrafter"/>
</dbReference>
<dbReference type="GO" id="GO:0043023">
    <property type="term" value="F:ribosomal large subunit binding"/>
    <property type="evidence" value="ECO:0007669"/>
    <property type="project" value="TreeGrafter"/>
</dbReference>
<name>A0A0A8LDR4_9SACH</name>
<protein>
    <recommendedName>
        <fullName evidence="3">Ribosome quality control complex subunit 2</fullName>
    </recommendedName>
</protein>
<evidence type="ECO:0000313" key="4">
    <source>
        <dbReference type="EMBL" id="CDO96579.1"/>
    </source>
</evidence>
<dbReference type="PANTHER" id="PTHR15239:SF6">
    <property type="entry name" value="RIBOSOME QUALITY CONTROL COMPLEX SUBUNIT NEMF"/>
    <property type="match status" value="1"/>
</dbReference>
<accession>A0A0A8LDR4</accession>
<comment type="caution">
    <text evidence="4">The sequence shown here is derived from an EMBL/GenBank/DDBJ whole genome shotgun (WGS) entry which is preliminary data.</text>
</comment>
<dbReference type="Pfam" id="PF05833">
    <property type="entry name" value="NFACT_N"/>
    <property type="match status" value="1"/>
</dbReference>
<dbReference type="PANTHER" id="PTHR15239">
    <property type="entry name" value="NUCLEAR EXPORT MEDIATOR FACTOR NEMF"/>
    <property type="match status" value="1"/>
</dbReference>
<dbReference type="GO" id="GO:0000049">
    <property type="term" value="F:tRNA binding"/>
    <property type="evidence" value="ECO:0007669"/>
    <property type="project" value="TreeGrafter"/>
</dbReference>
<dbReference type="FunFam" id="2.30.310.10:FF:000003">
    <property type="entry name" value="Zinc knuckle domain containing protein"/>
    <property type="match status" value="1"/>
</dbReference>
<sequence length="360" mass="40762">MKQRLSALDLQLISRELEEQIVGFRLRNIYNIADSNRQFLLKFGKPDSKLNVVIDCGLRVHTTEFTRPTPPTPSWFVSKLRAHLKEKRLTGVKQVPNDRIIVFTFADGMYYLVLEFFSAGNVLLLGADQKIILLQRVVDDYEMKVGQNYGIFNIQSINENSASPPKSKKYSESELIDWLEEAEIKAKSAIGSAEAPKGKSKVAIPSIQKLLFIKAPYLSSELIQNSLKANGINPSSSCLEFKNDTNTIVDLMNQLEIEATTLISSTSTRKGYIVAHKNKLYDPARDKAELEFSYSNFHPFKPFMGESSDAIVIEIGGLYNNTVDKFFSTIESNKYANRIQNQDFQAQKKLNEAKKITRQL</sequence>
<reference evidence="4 5" key="1">
    <citation type="submission" date="2014-03" db="EMBL/GenBank/DDBJ databases">
        <title>The genome of Kluyveromyces dobzhanskii.</title>
        <authorList>
            <person name="Nystedt B."/>
            <person name="Astrom S."/>
        </authorList>
    </citation>
    <scope>NUCLEOTIDE SEQUENCE [LARGE SCALE GENOMIC DNA]</scope>
    <source>
        <strain evidence="4 5">CBS 2104</strain>
    </source>
</reference>
<dbReference type="OrthoDB" id="207084at2759"/>
<dbReference type="AlphaFoldDB" id="A0A0A8LDR4"/>
<evidence type="ECO:0000313" key="5">
    <source>
        <dbReference type="Proteomes" id="UP000031516"/>
    </source>
</evidence>
<evidence type="ECO:0000256" key="1">
    <source>
        <dbReference type="ARBA" id="ARBA00008318"/>
    </source>
</evidence>
<evidence type="ECO:0000256" key="2">
    <source>
        <dbReference type="ARBA" id="ARBA00023054"/>
    </source>
</evidence>
<dbReference type="Gene3D" id="2.30.310.10">
    <property type="entry name" value="ibrinogen binding protein from staphylococcus aureus domain"/>
    <property type="match status" value="1"/>
</dbReference>
<dbReference type="InterPro" id="IPR051608">
    <property type="entry name" value="RQC_Subunit_NEMF"/>
</dbReference>
<keyword evidence="2" id="KW-0175">Coiled coil</keyword>
<organism evidence="4 5">
    <name type="scientific">Kluyveromyces dobzhanskii CBS 2104</name>
    <dbReference type="NCBI Taxonomy" id="1427455"/>
    <lineage>
        <taxon>Eukaryota</taxon>
        <taxon>Fungi</taxon>
        <taxon>Dikarya</taxon>
        <taxon>Ascomycota</taxon>
        <taxon>Saccharomycotina</taxon>
        <taxon>Saccharomycetes</taxon>
        <taxon>Saccharomycetales</taxon>
        <taxon>Saccharomycetaceae</taxon>
        <taxon>Kluyveromyces</taxon>
    </lineage>
</organism>
<dbReference type="Proteomes" id="UP000031516">
    <property type="component" value="Unassembled WGS sequence"/>
</dbReference>
<dbReference type="GO" id="GO:0005737">
    <property type="term" value="C:cytoplasm"/>
    <property type="evidence" value="ECO:0007669"/>
    <property type="project" value="UniProtKB-ARBA"/>
</dbReference>
<gene>
    <name evidence="4" type="ORF">KLDO_g4777</name>
</gene>
<keyword evidence="5" id="KW-1185">Reference proteome</keyword>
<dbReference type="GO" id="GO:0072344">
    <property type="term" value="P:rescue of stalled ribosome"/>
    <property type="evidence" value="ECO:0007669"/>
    <property type="project" value="TreeGrafter"/>
</dbReference>
<dbReference type="GO" id="GO:1990116">
    <property type="term" value="P:ribosome-associated ubiquitin-dependent protein catabolic process"/>
    <property type="evidence" value="ECO:0007669"/>
    <property type="project" value="TreeGrafter"/>
</dbReference>
<dbReference type="EMBL" id="CCBQ010000047">
    <property type="protein sequence ID" value="CDO96579.1"/>
    <property type="molecule type" value="Genomic_DNA"/>
</dbReference>
<proteinExistence type="inferred from homology"/>
<comment type="similarity">
    <text evidence="1">Belongs to the NEMF family.</text>
</comment>